<proteinExistence type="predicted"/>
<sequence>MVGSMEDADIKEEENEIDSTEAQNSEDRQSKGATCDYASCDGEKMDASDNKGGYTQAGDDDKGEEQ</sequence>
<organism evidence="1 2">
    <name type="scientific">Arctium lappa</name>
    <name type="common">Greater burdock</name>
    <name type="synonym">Lappa major</name>
    <dbReference type="NCBI Taxonomy" id="4217"/>
    <lineage>
        <taxon>Eukaryota</taxon>
        <taxon>Viridiplantae</taxon>
        <taxon>Streptophyta</taxon>
        <taxon>Embryophyta</taxon>
        <taxon>Tracheophyta</taxon>
        <taxon>Spermatophyta</taxon>
        <taxon>Magnoliopsida</taxon>
        <taxon>eudicotyledons</taxon>
        <taxon>Gunneridae</taxon>
        <taxon>Pentapetalae</taxon>
        <taxon>asterids</taxon>
        <taxon>campanulids</taxon>
        <taxon>Asterales</taxon>
        <taxon>Asteraceae</taxon>
        <taxon>Carduoideae</taxon>
        <taxon>Cardueae</taxon>
        <taxon>Arctiinae</taxon>
        <taxon>Arctium</taxon>
    </lineage>
</organism>
<gene>
    <name evidence="1" type="ORF">L6452_20381</name>
</gene>
<comment type="caution">
    <text evidence="1">The sequence shown here is derived from an EMBL/GenBank/DDBJ whole genome shotgun (WGS) entry which is preliminary data.</text>
</comment>
<keyword evidence="2" id="KW-1185">Reference proteome</keyword>
<reference evidence="2" key="1">
    <citation type="journal article" date="2022" name="Mol. Ecol. Resour.">
        <title>The genomes of chicory, endive, great burdock and yacon provide insights into Asteraceae palaeo-polyploidization history and plant inulin production.</title>
        <authorList>
            <person name="Fan W."/>
            <person name="Wang S."/>
            <person name="Wang H."/>
            <person name="Wang A."/>
            <person name="Jiang F."/>
            <person name="Liu H."/>
            <person name="Zhao H."/>
            <person name="Xu D."/>
            <person name="Zhang Y."/>
        </authorList>
    </citation>
    <scope>NUCLEOTIDE SEQUENCE [LARGE SCALE GENOMIC DNA]</scope>
    <source>
        <strain evidence="2">cv. Niubang</strain>
    </source>
</reference>
<dbReference type="EMBL" id="CM042052">
    <property type="protein sequence ID" value="KAI3719481.1"/>
    <property type="molecule type" value="Genomic_DNA"/>
</dbReference>
<evidence type="ECO:0000313" key="2">
    <source>
        <dbReference type="Proteomes" id="UP001055879"/>
    </source>
</evidence>
<evidence type="ECO:0000313" key="1">
    <source>
        <dbReference type="EMBL" id="KAI3719481.1"/>
    </source>
</evidence>
<dbReference type="Proteomes" id="UP001055879">
    <property type="component" value="Linkage Group LG06"/>
</dbReference>
<protein>
    <submittedName>
        <fullName evidence="1">Uncharacterized protein</fullName>
    </submittedName>
</protein>
<accession>A0ACB9BB71</accession>
<reference evidence="1 2" key="2">
    <citation type="journal article" date="2022" name="Mol. Ecol. Resour.">
        <title>The genomes of chicory, endive, great burdock and yacon provide insights into Asteraceae paleo-polyploidization history and plant inulin production.</title>
        <authorList>
            <person name="Fan W."/>
            <person name="Wang S."/>
            <person name="Wang H."/>
            <person name="Wang A."/>
            <person name="Jiang F."/>
            <person name="Liu H."/>
            <person name="Zhao H."/>
            <person name="Xu D."/>
            <person name="Zhang Y."/>
        </authorList>
    </citation>
    <scope>NUCLEOTIDE SEQUENCE [LARGE SCALE GENOMIC DNA]</scope>
    <source>
        <strain evidence="2">cv. Niubang</strain>
    </source>
</reference>
<name>A0ACB9BB71_ARCLA</name>